<dbReference type="Pfam" id="PF08385">
    <property type="entry name" value="DHC_N1"/>
    <property type="match status" value="1"/>
</dbReference>
<protein>
    <recommendedName>
        <fullName evidence="1">Dynein heavy chain tail domain-containing protein</fullName>
    </recommendedName>
</protein>
<dbReference type="GO" id="GO:0005858">
    <property type="term" value="C:axonemal dynein complex"/>
    <property type="evidence" value="ECO:0007669"/>
    <property type="project" value="TreeGrafter"/>
</dbReference>
<name>A0AAN8L0K0_9TELE</name>
<keyword evidence="3" id="KW-1185">Reference proteome</keyword>
<accession>A0AAN8L0K0</accession>
<proteinExistence type="predicted"/>
<dbReference type="InterPro" id="IPR013594">
    <property type="entry name" value="Dynein_heavy_tail"/>
</dbReference>
<organism evidence="2 3">
    <name type="scientific">Coregonus suidteri</name>
    <dbReference type="NCBI Taxonomy" id="861788"/>
    <lineage>
        <taxon>Eukaryota</taxon>
        <taxon>Metazoa</taxon>
        <taxon>Chordata</taxon>
        <taxon>Craniata</taxon>
        <taxon>Vertebrata</taxon>
        <taxon>Euteleostomi</taxon>
        <taxon>Actinopterygii</taxon>
        <taxon>Neopterygii</taxon>
        <taxon>Teleostei</taxon>
        <taxon>Protacanthopterygii</taxon>
        <taxon>Salmoniformes</taxon>
        <taxon>Salmonidae</taxon>
        <taxon>Coregoninae</taxon>
        <taxon>Coregonus</taxon>
    </lineage>
</organism>
<evidence type="ECO:0000313" key="2">
    <source>
        <dbReference type="EMBL" id="KAK6296186.1"/>
    </source>
</evidence>
<feature type="domain" description="Dynein heavy chain tail" evidence="1">
    <location>
        <begin position="125"/>
        <end position="533"/>
    </location>
</feature>
<dbReference type="AlphaFoldDB" id="A0AAN8L0K0"/>
<dbReference type="GO" id="GO:0007018">
    <property type="term" value="P:microtubule-based movement"/>
    <property type="evidence" value="ECO:0007669"/>
    <property type="project" value="InterPro"/>
</dbReference>
<gene>
    <name evidence="2" type="ORF">J4Q44_G00338990</name>
</gene>
<evidence type="ECO:0000259" key="1">
    <source>
        <dbReference type="Pfam" id="PF08385"/>
    </source>
</evidence>
<dbReference type="Proteomes" id="UP001356427">
    <property type="component" value="Unassembled WGS sequence"/>
</dbReference>
<evidence type="ECO:0000313" key="3">
    <source>
        <dbReference type="Proteomes" id="UP001356427"/>
    </source>
</evidence>
<sequence length="746" mass="85798">MRDERWSSAFDPKLAGLLSELEQGLGSVIRRAGTEDTGKRSHREDDILGILTPVDEFQYWADLSESGDRSTVRERASHFSELFKPIEKDYSGLDGVCLSDAVELVEVSRDTLDDVWRQNDHDPFPETRMLRLMDVIGGALGRYVQKKLSGVKLFMDPFLSVRESLRVGVVICEQWVSACEHLSGQVWKRYAPYPWKGDKHRPQALHSLAQRLDEVVTIRTVHEKLLRLLPGGKQQALASARVFEPFSGLNPLHYNPYTEPLWRAAVAQFERAIAPAEQEVAGRLKAYIADVQDNPQQLLQAFQKHKELIRRPNVSKELQSERETLLARLLEYIKGLRTDFEGRCHGAPGEKSGPLTGRNLPEVVNNIVWVRQLLHKVEDSIKIAEALLSDLSGFRSFLRFCDDLLEVLRAYEQEQFDDWSRDILSGLSDPKSGISLQASNRVMELDHIDGKLKIHYSDRLVTLLREVRQLSALGFPIPAKIQQAANTADKFYRQAIILKQVAHFYNTIDQQMIPSQRPMMLNYALAFEQVIKQNPRSQSRESGGKLQITWDNPKELEVYIGKLQSAAERLSTENRKLRKWHTDFTEKVVTLMTVDLLRHQQRWKDGLQELRTGFATLEAQGFRSGEMKAWRQHWNHQLYKALEHQYQTGLEALNKNLPEIHIDLTFKQGRLQFRPPFEEVRAKYFREMKRFISIPNQFKGVSAQGEELIFSVMIDRNASGFLTIFSKAEDLFSRLLGVQDKFKAIP</sequence>
<dbReference type="EMBL" id="JAGTTL010000033">
    <property type="protein sequence ID" value="KAK6296186.1"/>
    <property type="molecule type" value="Genomic_DNA"/>
</dbReference>
<dbReference type="GO" id="GO:0045505">
    <property type="term" value="F:dynein intermediate chain binding"/>
    <property type="evidence" value="ECO:0007669"/>
    <property type="project" value="InterPro"/>
</dbReference>
<dbReference type="GO" id="GO:0051959">
    <property type="term" value="F:dynein light intermediate chain binding"/>
    <property type="evidence" value="ECO:0007669"/>
    <property type="project" value="InterPro"/>
</dbReference>
<comment type="caution">
    <text evidence="2">The sequence shown here is derived from an EMBL/GenBank/DDBJ whole genome shotgun (WGS) entry which is preliminary data.</text>
</comment>
<dbReference type="InterPro" id="IPR026983">
    <property type="entry name" value="DHC"/>
</dbReference>
<dbReference type="PANTHER" id="PTHR46532:SF15">
    <property type="entry name" value="CYTOPLASMIC DYNEIN 2 HEAVY CHAIN 1"/>
    <property type="match status" value="1"/>
</dbReference>
<reference evidence="2 3" key="1">
    <citation type="submission" date="2021-04" db="EMBL/GenBank/DDBJ databases">
        <authorList>
            <person name="De Guttry C."/>
            <person name="Zahm M."/>
            <person name="Klopp C."/>
            <person name="Cabau C."/>
            <person name="Louis A."/>
            <person name="Berthelot C."/>
            <person name="Parey E."/>
            <person name="Roest Crollius H."/>
            <person name="Montfort J."/>
            <person name="Robinson-Rechavi M."/>
            <person name="Bucao C."/>
            <person name="Bouchez O."/>
            <person name="Gislard M."/>
            <person name="Lluch J."/>
            <person name="Milhes M."/>
            <person name="Lampietro C."/>
            <person name="Lopez Roques C."/>
            <person name="Donnadieu C."/>
            <person name="Braasch I."/>
            <person name="Desvignes T."/>
            <person name="Postlethwait J."/>
            <person name="Bobe J."/>
            <person name="Wedekind C."/>
            <person name="Guiguen Y."/>
        </authorList>
    </citation>
    <scope>NUCLEOTIDE SEQUENCE [LARGE SCALE GENOMIC DNA]</scope>
    <source>
        <strain evidence="2">Cs_M1</strain>
        <tissue evidence="2">Blood</tissue>
    </source>
</reference>
<dbReference type="PANTHER" id="PTHR46532">
    <property type="entry name" value="MALE FERTILITY FACTOR KL5"/>
    <property type="match status" value="1"/>
</dbReference>